<evidence type="ECO:0000256" key="1">
    <source>
        <dbReference type="SAM" id="Coils"/>
    </source>
</evidence>
<dbReference type="AlphaFoldDB" id="A0A7Z8ZY11"/>
<dbReference type="Proteomes" id="UP000269903">
    <property type="component" value="Chromosome"/>
</dbReference>
<name>A0A7Z8ZY11_STRSZ</name>
<gene>
    <name evidence="2" type="ORF">NCTC6180_01636</name>
</gene>
<keyword evidence="1" id="KW-0175">Coiled coil</keyword>
<dbReference type="RefSeq" id="WP_111721622.1">
    <property type="nucleotide sequence ID" value="NZ_JAHRJG010000001.1"/>
</dbReference>
<organism evidence="2 3">
    <name type="scientific">Streptococcus equi subsp. zooepidemicus</name>
    <dbReference type="NCBI Taxonomy" id="40041"/>
    <lineage>
        <taxon>Bacteria</taxon>
        <taxon>Bacillati</taxon>
        <taxon>Bacillota</taxon>
        <taxon>Bacilli</taxon>
        <taxon>Lactobacillales</taxon>
        <taxon>Streptococcaceae</taxon>
        <taxon>Streptococcus</taxon>
    </lineage>
</organism>
<evidence type="ECO:0000313" key="2">
    <source>
        <dbReference type="EMBL" id="VEF08906.1"/>
    </source>
</evidence>
<reference evidence="2 3" key="1">
    <citation type="submission" date="2018-12" db="EMBL/GenBank/DDBJ databases">
        <authorList>
            <consortium name="Pathogen Informatics"/>
        </authorList>
    </citation>
    <scope>NUCLEOTIDE SEQUENCE [LARGE SCALE GENOMIC DNA]</scope>
    <source>
        <strain evidence="2 3">NCTC6180</strain>
    </source>
</reference>
<evidence type="ECO:0000313" key="3">
    <source>
        <dbReference type="Proteomes" id="UP000269903"/>
    </source>
</evidence>
<sequence>MPKWSKQWWEKAKTWSFVRQMLTLKVWLEDHTIHRKVFTFFALLLAWLSLLVGALASPERIRYTKEELNTRQVFGNGSGEVTLVSQVYSPKTKMIVLSFQTKDSTSSVREGIVSQELTWHLYGKKKGTQAIMEVIPVTDNKLSVVIRHVPSDFDTFAVEITNHTALSSSVDVDIASSKDSSQTSLKQKKTNDNSVQFYITTANKELKTKQITSVSREAVALAAVREEKEFQEDQMQKLKSSIEQLKQSIKTDQTTKESLEIESKYLSGSDLETNQKKVETLETEMTTKTKAIDKALSNIQLVDEKLANLTKKETAIKDGSFQFTDAIKTIEME</sequence>
<proteinExistence type="predicted"/>
<feature type="coiled-coil region" evidence="1">
    <location>
        <begin position="221"/>
        <end position="262"/>
    </location>
</feature>
<dbReference type="EMBL" id="LR134317">
    <property type="protein sequence ID" value="VEF08906.1"/>
    <property type="molecule type" value="Genomic_DNA"/>
</dbReference>
<accession>A0A7Z8ZY11</accession>
<protein>
    <submittedName>
        <fullName evidence="2">Uncharacterized protein</fullName>
    </submittedName>
</protein>